<keyword evidence="5 10" id="KW-0808">Transferase</keyword>
<dbReference type="InterPro" id="IPR013792">
    <property type="entry name" value="RNA3'P_cycl/enolpyr_Trfase_a/b"/>
</dbReference>
<evidence type="ECO:0000256" key="7">
    <source>
        <dbReference type="ARBA" id="ARBA00030046"/>
    </source>
</evidence>
<dbReference type="SUPFAM" id="SSF55205">
    <property type="entry name" value="EPT/RTPC-like"/>
    <property type="match status" value="1"/>
</dbReference>
<dbReference type="PANTHER" id="PTHR21090:SF5">
    <property type="entry name" value="PENTAFUNCTIONAL AROM POLYPEPTIDE"/>
    <property type="match status" value="1"/>
</dbReference>
<protein>
    <recommendedName>
        <fullName evidence="3">3-phosphoshikimate 1-carboxyvinyltransferase</fullName>
        <ecNumber evidence="3">2.5.1.19</ecNumber>
    </recommendedName>
    <alternativeName>
        <fullName evidence="7">5-enolpyruvylshikimate-3-phosphate synthase</fullName>
    </alternativeName>
</protein>
<dbReference type="Pfam" id="PF00275">
    <property type="entry name" value="EPSP_synthase"/>
    <property type="match status" value="1"/>
</dbReference>
<dbReference type="STRING" id="679937.Bcop_0677"/>
<dbReference type="GO" id="GO:0003866">
    <property type="term" value="F:3-phosphoshikimate 1-carboxyvinyltransferase activity"/>
    <property type="evidence" value="ECO:0007669"/>
    <property type="project" value="UniProtKB-EC"/>
</dbReference>
<evidence type="ECO:0000256" key="3">
    <source>
        <dbReference type="ARBA" id="ARBA00012450"/>
    </source>
</evidence>
<evidence type="ECO:0000259" key="9">
    <source>
        <dbReference type="Pfam" id="PF00275"/>
    </source>
</evidence>
<gene>
    <name evidence="10" type="ORF">Bcop_0677</name>
</gene>
<dbReference type="InterPro" id="IPR001986">
    <property type="entry name" value="Enolpyruvate_Tfrase_dom"/>
</dbReference>
<evidence type="ECO:0000256" key="6">
    <source>
        <dbReference type="ARBA" id="ARBA00023141"/>
    </source>
</evidence>
<dbReference type="PROSITE" id="PS00885">
    <property type="entry name" value="EPSP_SYNTHASE_2"/>
    <property type="match status" value="1"/>
</dbReference>
<dbReference type="OrthoDB" id="9809920at2"/>
<accession>F3ZSM1</accession>
<comment type="pathway">
    <text evidence="1">Metabolic intermediate biosynthesis; chorismate biosynthesis; chorismate from D-erythrose 4-phosphate and phosphoenolpyruvate: step 6/7.</text>
</comment>
<evidence type="ECO:0000256" key="8">
    <source>
        <dbReference type="ARBA" id="ARBA00044633"/>
    </source>
</evidence>
<evidence type="ECO:0000256" key="2">
    <source>
        <dbReference type="ARBA" id="ARBA00009948"/>
    </source>
</evidence>
<evidence type="ECO:0000313" key="10">
    <source>
        <dbReference type="EMBL" id="EGJ70895.1"/>
    </source>
</evidence>
<keyword evidence="11" id="KW-1185">Reference proteome</keyword>
<keyword evidence="4" id="KW-0028">Amino-acid biosynthesis</keyword>
<proteinExistence type="inferred from homology"/>
<dbReference type="InterPro" id="IPR036968">
    <property type="entry name" value="Enolpyruvate_Tfrase_sf"/>
</dbReference>
<dbReference type="PANTHER" id="PTHR21090">
    <property type="entry name" value="AROM/DEHYDROQUINATE SYNTHASE"/>
    <property type="match status" value="1"/>
</dbReference>
<keyword evidence="6" id="KW-0057">Aromatic amino acid biosynthesis</keyword>
<reference evidence="10 11" key="1">
    <citation type="journal article" date="2011" name="Stand. Genomic Sci.">
        <title>Non-contiguous finished genome sequence of Bacteroides coprosuis type strain (PC139).</title>
        <authorList>
            <person name="Land M."/>
            <person name="Held B."/>
            <person name="Gronow S."/>
            <person name="Abt B."/>
            <person name="Lucas S."/>
            <person name="Del Rio T.G."/>
            <person name="Nolan M."/>
            <person name="Tice H."/>
            <person name="Cheng J.F."/>
            <person name="Pitluck S."/>
            <person name="Liolios K."/>
            <person name="Pagani I."/>
            <person name="Ivanova N."/>
            <person name="Mavromatis K."/>
            <person name="Mikhailova N."/>
            <person name="Pati A."/>
            <person name="Tapia R."/>
            <person name="Han C."/>
            <person name="Goodwin L."/>
            <person name="Chen A."/>
            <person name="Palaniappan K."/>
            <person name="Hauser L."/>
            <person name="Brambilla E.M."/>
            <person name="Rohde M."/>
            <person name="Goker M."/>
            <person name="Detter J.C."/>
            <person name="Woyke T."/>
            <person name="Bristow J."/>
            <person name="Eisen J.A."/>
            <person name="Markowitz V."/>
            <person name="Hugenholtz P."/>
            <person name="Kyrpides N.C."/>
            <person name="Klenk H.P."/>
            <person name="Lapidus A."/>
        </authorList>
    </citation>
    <scope>NUCLEOTIDE SEQUENCE</scope>
    <source>
        <strain evidence="10 11">DSM 18011</strain>
    </source>
</reference>
<dbReference type="InterPro" id="IPR006264">
    <property type="entry name" value="EPSP_synthase"/>
</dbReference>
<dbReference type="GO" id="GO:0009423">
    <property type="term" value="P:chorismate biosynthetic process"/>
    <property type="evidence" value="ECO:0007669"/>
    <property type="project" value="UniProtKB-UniPathway"/>
</dbReference>
<dbReference type="GO" id="GO:0008652">
    <property type="term" value="P:amino acid biosynthetic process"/>
    <property type="evidence" value="ECO:0007669"/>
    <property type="project" value="UniProtKB-KW"/>
</dbReference>
<evidence type="ECO:0000256" key="4">
    <source>
        <dbReference type="ARBA" id="ARBA00022605"/>
    </source>
</evidence>
<dbReference type="AlphaFoldDB" id="F3ZSM1"/>
<dbReference type="HOGENOM" id="CLU_024321_0_0_10"/>
<dbReference type="EMBL" id="CM001167">
    <property type="protein sequence ID" value="EGJ70895.1"/>
    <property type="molecule type" value="Genomic_DNA"/>
</dbReference>
<dbReference type="InterPro" id="IPR023193">
    <property type="entry name" value="EPSP_synthase_CS"/>
</dbReference>
<dbReference type="eggNOG" id="COG0128">
    <property type="taxonomic scope" value="Bacteria"/>
</dbReference>
<dbReference type="GO" id="GO:0009073">
    <property type="term" value="P:aromatic amino acid family biosynthetic process"/>
    <property type="evidence" value="ECO:0007669"/>
    <property type="project" value="UniProtKB-KW"/>
</dbReference>
<evidence type="ECO:0000313" key="11">
    <source>
        <dbReference type="Proteomes" id="UP000018439"/>
    </source>
</evidence>
<comment type="catalytic activity">
    <reaction evidence="8">
        <text>3-phosphoshikimate + phosphoenolpyruvate = 5-O-(1-carboxyvinyl)-3-phosphoshikimate + phosphate</text>
        <dbReference type="Rhea" id="RHEA:21256"/>
        <dbReference type="ChEBI" id="CHEBI:43474"/>
        <dbReference type="ChEBI" id="CHEBI:57701"/>
        <dbReference type="ChEBI" id="CHEBI:58702"/>
        <dbReference type="ChEBI" id="CHEBI:145989"/>
        <dbReference type="EC" id="2.5.1.19"/>
    </reaction>
    <physiologicalReaction direction="left-to-right" evidence="8">
        <dbReference type="Rhea" id="RHEA:21257"/>
    </physiologicalReaction>
</comment>
<evidence type="ECO:0000256" key="5">
    <source>
        <dbReference type="ARBA" id="ARBA00022679"/>
    </source>
</evidence>
<evidence type="ECO:0000256" key="1">
    <source>
        <dbReference type="ARBA" id="ARBA00004811"/>
    </source>
</evidence>
<dbReference type="Proteomes" id="UP000018439">
    <property type="component" value="Chromosome"/>
</dbReference>
<organism evidence="10 11">
    <name type="scientific">Bacteroides coprosuis DSM 18011</name>
    <dbReference type="NCBI Taxonomy" id="679937"/>
    <lineage>
        <taxon>Bacteria</taxon>
        <taxon>Pseudomonadati</taxon>
        <taxon>Bacteroidota</taxon>
        <taxon>Bacteroidia</taxon>
        <taxon>Bacteroidales</taxon>
        <taxon>Bacteroidaceae</taxon>
        <taxon>Bacteroides</taxon>
    </lineage>
</organism>
<dbReference type="UniPathway" id="UPA00053">
    <property type="reaction ID" value="UER00089"/>
</dbReference>
<comment type="similarity">
    <text evidence="2">Belongs to the EPSP synthase family.</text>
</comment>
<sequence>MRYQLQFPPEIKGKITLPTSKSISNRALIIYALTQNGILPNHLAVCDDTDVMKTALVSTNEVINILAAGTSMRFLTAYLSVTTGTRIITGTERMQNRPIHILVDALRKIGADIQYTDKKGFPPLRIVGKKLEGSKLSLDGSISSQFITALLLIAPTLEKGLQIELKGHIASKPYIDMTLALMNQCGAKAYWYMSNSIQVEPQPYKPTTLNIEPDWSAASYWFSIVALSDKAEILLTDMVIPSLQGDFKGAKEFEKLGVRYKQTPEGLHLFKTNQISSVIEIDFTEIPDLAQTFVVAATLLNVPFKFTGLDTLRIKETDRIDALVQEMKKLGYILVEKGNKELSWKGERCLAEQQPIIETYDDHRMAMAFAPAAIVFPHLLINEPDVVTKSYPNYWEDLTKAGVNLLKK</sequence>
<dbReference type="EC" id="2.5.1.19" evidence="3"/>
<feature type="domain" description="Enolpyruvate transferase" evidence="9">
    <location>
        <begin position="59"/>
        <end position="398"/>
    </location>
</feature>
<name>F3ZSM1_9BACE</name>
<dbReference type="Gene3D" id="3.65.10.10">
    <property type="entry name" value="Enolpyruvate transferase domain"/>
    <property type="match status" value="3"/>
</dbReference>
<dbReference type="PIRSF" id="PIRSF000505">
    <property type="entry name" value="EPSPS"/>
    <property type="match status" value="1"/>
</dbReference>